<feature type="DNA-binding region" description="HMG box" evidence="2">
    <location>
        <begin position="27"/>
        <end position="95"/>
    </location>
</feature>
<protein>
    <recommendedName>
        <fullName evidence="3">HMG box domain-containing protein</fullName>
    </recommendedName>
</protein>
<proteinExistence type="predicted"/>
<dbReference type="KEGG" id="ztr:MYCGRDRAFT_39975"/>
<evidence type="ECO:0000313" key="5">
    <source>
        <dbReference type="Proteomes" id="UP000008062"/>
    </source>
</evidence>
<gene>
    <name evidence="4" type="ORF">MYCGRDRAFT_39975</name>
</gene>
<dbReference type="OrthoDB" id="6247875at2759"/>
<dbReference type="GO" id="GO:0000978">
    <property type="term" value="F:RNA polymerase II cis-regulatory region sequence-specific DNA binding"/>
    <property type="evidence" value="ECO:0007669"/>
    <property type="project" value="TreeGrafter"/>
</dbReference>
<dbReference type="InterPro" id="IPR009071">
    <property type="entry name" value="HMG_box_dom"/>
</dbReference>
<dbReference type="EMBL" id="CM001199">
    <property type="protein sequence ID" value="EGP88136.1"/>
    <property type="molecule type" value="Genomic_DNA"/>
</dbReference>
<dbReference type="GeneID" id="13399524"/>
<dbReference type="SUPFAM" id="SSF47095">
    <property type="entry name" value="HMG-box"/>
    <property type="match status" value="1"/>
</dbReference>
<dbReference type="SMART" id="SM00398">
    <property type="entry name" value="HMG"/>
    <property type="match status" value="1"/>
</dbReference>
<dbReference type="PROSITE" id="PS50118">
    <property type="entry name" value="HMG_BOX_2"/>
    <property type="match status" value="1"/>
</dbReference>
<dbReference type="CDD" id="cd01389">
    <property type="entry name" value="HMG-box_ROX1-like"/>
    <property type="match status" value="1"/>
</dbReference>
<dbReference type="HOGENOM" id="CLU_1714748_0_0_1"/>
<dbReference type="GO" id="GO:0000122">
    <property type="term" value="P:negative regulation of transcription by RNA polymerase II"/>
    <property type="evidence" value="ECO:0007669"/>
    <property type="project" value="TreeGrafter"/>
</dbReference>
<dbReference type="Proteomes" id="UP000008062">
    <property type="component" value="Chromosome 4"/>
</dbReference>
<dbReference type="InterPro" id="IPR036910">
    <property type="entry name" value="HMG_box_dom_sf"/>
</dbReference>
<evidence type="ECO:0000313" key="4">
    <source>
        <dbReference type="EMBL" id="EGP88136.1"/>
    </source>
</evidence>
<dbReference type="STRING" id="336722.F9X973"/>
<dbReference type="Gene3D" id="1.10.30.10">
    <property type="entry name" value="High mobility group box domain"/>
    <property type="match status" value="1"/>
</dbReference>
<name>F9X973_ZYMTI</name>
<feature type="domain" description="HMG box" evidence="3">
    <location>
        <begin position="27"/>
        <end position="95"/>
    </location>
</feature>
<evidence type="ECO:0000256" key="2">
    <source>
        <dbReference type="PROSITE-ProRule" id="PRU00267"/>
    </source>
</evidence>
<reference evidence="4 5" key="1">
    <citation type="journal article" date="2011" name="PLoS Genet.">
        <title>Finished genome of the fungal wheat pathogen Mycosphaerella graminicola reveals dispensome structure, chromosome plasticity, and stealth pathogenesis.</title>
        <authorList>
            <person name="Goodwin S.B."/>
            <person name="Ben M'barek S."/>
            <person name="Dhillon B."/>
            <person name="Wittenberg A.H.J."/>
            <person name="Crane C.F."/>
            <person name="Hane J.K."/>
            <person name="Foster A.J."/>
            <person name="Van der Lee T.A.J."/>
            <person name="Grimwood J."/>
            <person name="Aerts A."/>
            <person name="Antoniw J."/>
            <person name="Bailey A."/>
            <person name="Bluhm B."/>
            <person name="Bowler J."/>
            <person name="Bristow J."/>
            <person name="van der Burgt A."/>
            <person name="Canto-Canche B."/>
            <person name="Churchill A.C.L."/>
            <person name="Conde-Ferraez L."/>
            <person name="Cools H.J."/>
            <person name="Coutinho P.M."/>
            <person name="Csukai M."/>
            <person name="Dehal P."/>
            <person name="De Wit P."/>
            <person name="Donzelli B."/>
            <person name="van de Geest H.C."/>
            <person name="van Ham R.C.H.J."/>
            <person name="Hammond-Kosack K.E."/>
            <person name="Henrissat B."/>
            <person name="Kilian A."/>
            <person name="Kobayashi A.K."/>
            <person name="Koopmann E."/>
            <person name="Kourmpetis Y."/>
            <person name="Kuzniar A."/>
            <person name="Lindquist E."/>
            <person name="Lombard V."/>
            <person name="Maliepaard C."/>
            <person name="Martins N."/>
            <person name="Mehrabi R."/>
            <person name="Nap J.P.H."/>
            <person name="Ponomarenko A."/>
            <person name="Rudd J.J."/>
            <person name="Salamov A."/>
            <person name="Schmutz J."/>
            <person name="Schouten H.J."/>
            <person name="Shapiro H."/>
            <person name="Stergiopoulos I."/>
            <person name="Torriani S.F.F."/>
            <person name="Tu H."/>
            <person name="de Vries R.P."/>
            <person name="Waalwijk C."/>
            <person name="Ware S.B."/>
            <person name="Wiebenga A."/>
            <person name="Zwiers L.-H."/>
            <person name="Oliver R.P."/>
            <person name="Grigoriev I.V."/>
            <person name="Kema G.H.J."/>
        </authorList>
    </citation>
    <scope>NUCLEOTIDE SEQUENCE [LARGE SCALE GENOMIC DNA]</scope>
    <source>
        <strain evidence="5">CBS 115943 / IPO323</strain>
    </source>
</reference>
<dbReference type="AlphaFoldDB" id="F9X973"/>
<keyword evidence="1 2" id="KW-0238">DNA-binding</keyword>
<sequence length="153" mass="17298">MQARRVSSTSQDGDSIRICVCPPGPKIAGPRNAYVLYFQHRQAQVPAEHPGLRQQEIAKIIGEQWRTLEVEIKKEWYALADEEKKRHQAQYPYYRAQPKSGRRNAYPAEMGFTPAVQELTCNRCGGITVACAPSSKKARTGIVQVHHHKRSNS</sequence>
<keyword evidence="5" id="KW-1185">Reference proteome</keyword>
<dbReference type="Pfam" id="PF00505">
    <property type="entry name" value="HMG_box"/>
    <property type="match status" value="1"/>
</dbReference>
<organism evidence="4 5">
    <name type="scientific">Zymoseptoria tritici (strain CBS 115943 / IPO323)</name>
    <name type="common">Speckled leaf blotch fungus</name>
    <name type="synonym">Septoria tritici</name>
    <dbReference type="NCBI Taxonomy" id="336722"/>
    <lineage>
        <taxon>Eukaryota</taxon>
        <taxon>Fungi</taxon>
        <taxon>Dikarya</taxon>
        <taxon>Ascomycota</taxon>
        <taxon>Pezizomycotina</taxon>
        <taxon>Dothideomycetes</taxon>
        <taxon>Dothideomycetidae</taxon>
        <taxon>Mycosphaerellales</taxon>
        <taxon>Mycosphaerellaceae</taxon>
        <taxon>Zymoseptoria</taxon>
    </lineage>
</organism>
<dbReference type="InterPro" id="IPR050140">
    <property type="entry name" value="SRY-related_HMG-box_TF-like"/>
</dbReference>
<dbReference type="RefSeq" id="XP_003853160.1">
    <property type="nucleotide sequence ID" value="XM_003853112.1"/>
</dbReference>
<keyword evidence="2" id="KW-0539">Nucleus</keyword>
<dbReference type="PANTHER" id="PTHR10270:SF320">
    <property type="entry name" value="BOX TRANSCRIPTIONAL REGULATOR, PUTATIVE (AFU_ORTHOLOGUE AFUA_4G10820)-RELATED"/>
    <property type="match status" value="1"/>
</dbReference>
<evidence type="ECO:0000256" key="1">
    <source>
        <dbReference type="ARBA" id="ARBA00023125"/>
    </source>
</evidence>
<evidence type="ECO:0000259" key="3">
    <source>
        <dbReference type="PROSITE" id="PS50118"/>
    </source>
</evidence>
<dbReference type="GO" id="GO:0001228">
    <property type="term" value="F:DNA-binding transcription activator activity, RNA polymerase II-specific"/>
    <property type="evidence" value="ECO:0007669"/>
    <property type="project" value="TreeGrafter"/>
</dbReference>
<dbReference type="GO" id="GO:0030154">
    <property type="term" value="P:cell differentiation"/>
    <property type="evidence" value="ECO:0007669"/>
    <property type="project" value="TreeGrafter"/>
</dbReference>
<dbReference type="InParanoid" id="F9X973"/>
<dbReference type="GO" id="GO:0005634">
    <property type="term" value="C:nucleus"/>
    <property type="evidence" value="ECO:0007669"/>
    <property type="project" value="UniProtKB-UniRule"/>
</dbReference>
<dbReference type="eggNOG" id="KOG0527">
    <property type="taxonomic scope" value="Eukaryota"/>
</dbReference>
<accession>F9X973</accession>
<dbReference type="PANTHER" id="PTHR10270">
    <property type="entry name" value="SOX TRANSCRIPTION FACTOR"/>
    <property type="match status" value="1"/>
</dbReference>